<feature type="chain" id="PRO_5046006436" evidence="5">
    <location>
        <begin position="27"/>
        <end position="439"/>
    </location>
</feature>
<evidence type="ECO:0000313" key="7">
    <source>
        <dbReference type="Proteomes" id="UP001595836"/>
    </source>
</evidence>
<dbReference type="PANTHER" id="PTHR23206">
    <property type="entry name" value="MASK PROTEIN"/>
    <property type="match status" value="1"/>
</dbReference>
<feature type="repeat" description="ANK" evidence="3">
    <location>
        <begin position="377"/>
        <end position="414"/>
    </location>
</feature>
<evidence type="ECO:0000313" key="6">
    <source>
        <dbReference type="EMBL" id="MFC4756398.1"/>
    </source>
</evidence>
<dbReference type="InterPro" id="IPR002110">
    <property type="entry name" value="Ankyrin_rpt"/>
</dbReference>
<evidence type="ECO:0000256" key="3">
    <source>
        <dbReference type="PROSITE-ProRule" id="PRU00023"/>
    </source>
</evidence>
<comment type="caution">
    <text evidence="6">The sequence shown here is derived from an EMBL/GenBank/DDBJ whole genome shotgun (WGS) entry which is preliminary data.</text>
</comment>
<feature type="signal peptide" evidence="5">
    <location>
        <begin position="1"/>
        <end position="26"/>
    </location>
</feature>
<reference evidence="7" key="1">
    <citation type="journal article" date="2019" name="Int. J. Syst. Evol. Microbiol.">
        <title>The Global Catalogue of Microorganisms (GCM) 10K type strain sequencing project: providing services to taxonomists for standard genome sequencing and annotation.</title>
        <authorList>
            <consortium name="The Broad Institute Genomics Platform"/>
            <consortium name="The Broad Institute Genome Sequencing Center for Infectious Disease"/>
            <person name="Wu L."/>
            <person name="Ma J."/>
        </authorList>
    </citation>
    <scope>NUCLEOTIDE SEQUENCE [LARGE SCALE GENOMIC DNA]</scope>
    <source>
        <strain evidence="7">JCM 11882</strain>
    </source>
</reference>
<dbReference type="PROSITE" id="PS50297">
    <property type="entry name" value="ANK_REP_REGION"/>
    <property type="match status" value="1"/>
</dbReference>
<feature type="repeat" description="ANK" evidence="3">
    <location>
        <begin position="64"/>
        <end position="96"/>
    </location>
</feature>
<feature type="region of interest" description="Disordered" evidence="4">
    <location>
        <begin position="32"/>
        <end position="62"/>
    </location>
</feature>
<keyword evidence="1" id="KW-0677">Repeat</keyword>
<keyword evidence="7" id="KW-1185">Reference proteome</keyword>
<dbReference type="InterPro" id="IPR051631">
    <property type="entry name" value="Ankyrin-KH/SAM_domain"/>
</dbReference>
<feature type="repeat" description="ANK" evidence="3">
    <location>
        <begin position="278"/>
        <end position="310"/>
    </location>
</feature>
<dbReference type="EMBL" id="JBHSHP010000060">
    <property type="protein sequence ID" value="MFC4756398.1"/>
    <property type="molecule type" value="Genomic_DNA"/>
</dbReference>
<dbReference type="Pfam" id="PF12796">
    <property type="entry name" value="Ank_2"/>
    <property type="match status" value="3"/>
</dbReference>
<keyword evidence="5" id="KW-0732">Signal</keyword>
<sequence>MIRHRPRGAGATVGVTALALLLTACATDTATDAAPTPEAAPSTVVTETATPTTAPTLSPEEQQRLDTELIAAAWADDVPAARELIARGADVNATDDTVQSAYLIATSEGHTELLDLTLANGADMSSLDSYDGTGLIRAAERGHADIIGRLIRHDVEIDHVNNLGWTGLHEALIFADQAGRPARGDSTDFMDSVRVIVAAGGDLTIPAQQDGAAPLELARRHGLTSQASLIEQAVAADRADAPSRDADAELLQAAASGDPDAAALALRRGADIETRDAQGQTPLVVATRNNHPRVAALLLYLGADPDAQDDIQDSAFLYAGAEGLDEILAMTLAHGADVTSTNRFGGTALIPAGESGYASTAQILVDAGVPVNHVNDLGWTALHEAIIYGDGTGGHLETIRILLAGGADPTLPDGDGTSPRDLAAGRGQGQVVALLEEAL</sequence>
<dbReference type="Proteomes" id="UP001595836">
    <property type="component" value="Unassembled WGS sequence"/>
</dbReference>
<dbReference type="RefSeq" id="WP_344993001.1">
    <property type="nucleotide sequence ID" value="NZ_BAABCD010000020.1"/>
</dbReference>
<evidence type="ECO:0000256" key="2">
    <source>
        <dbReference type="ARBA" id="ARBA00023043"/>
    </source>
</evidence>
<dbReference type="InterPro" id="IPR036770">
    <property type="entry name" value="Ankyrin_rpt-contain_sf"/>
</dbReference>
<gene>
    <name evidence="6" type="ORF">ACFO7U_16625</name>
</gene>
<dbReference type="Gene3D" id="1.25.40.20">
    <property type="entry name" value="Ankyrin repeat-containing domain"/>
    <property type="match status" value="2"/>
</dbReference>
<evidence type="ECO:0000256" key="5">
    <source>
        <dbReference type="SAM" id="SignalP"/>
    </source>
</evidence>
<evidence type="ECO:0000256" key="4">
    <source>
        <dbReference type="SAM" id="MobiDB-lite"/>
    </source>
</evidence>
<evidence type="ECO:0000256" key="1">
    <source>
        <dbReference type="ARBA" id="ARBA00022737"/>
    </source>
</evidence>
<feature type="repeat" description="ANK" evidence="3">
    <location>
        <begin position="245"/>
        <end position="277"/>
    </location>
</feature>
<accession>A0ABV9PX54</accession>
<dbReference type="Pfam" id="PF00023">
    <property type="entry name" value="Ank"/>
    <property type="match status" value="1"/>
</dbReference>
<feature type="compositionally biased region" description="Low complexity" evidence="4">
    <location>
        <begin position="32"/>
        <end position="60"/>
    </location>
</feature>
<dbReference type="PROSITE" id="PS51257">
    <property type="entry name" value="PROKAR_LIPOPROTEIN"/>
    <property type="match status" value="1"/>
</dbReference>
<name>A0ABV9PX54_9ACTN</name>
<organism evidence="6 7">
    <name type="scientific">Dietzia aurantiaca</name>
    <dbReference type="NCBI Taxonomy" id="983873"/>
    <lineage>
        <taxon>Bacteria</taxon>
        <taxon>Bacillati</taxon>
        <taxon>Actinomycetota</taxon>
        <taxon>Actinomycetes</taxon>
        <taxon>Mycobacteriales</taxon>
        <taxon>Dietziaceae</taxon>
        <taxon>Dietzia</taxon>
    </lineage>
</organism>
<protein>
    <submittedName>
        <fullName evidence="6">Ankyrin repeat domain-containing protein</fullName>
    </submittedName>
</protein>
<dbReference type="PROSITE" id="PS50088">
    <property type="entry name" value="ANK_REPEAT"/>
    <property type="match status" value="4"/>
</dbReference>
<dbReference type="PANTHER" id="PTHR23206:SF7">
    <property type="entry name" value="PROTEIN KINASE DOMAIN-CONTAINING PROTEIN"/>
    <property type="match status" value="1"/>
</dbReference>
<dbReference type="SUPFAM" id="SSF48403">
    <property type="entry name" value="Ankyrin repeat"/>
    <property type="match status" value="1"/>
</dbReference>
<proteinExistence type="predicted"/>
<keyword evidence="2 3" id="KW-0040">ANK repeat</keyword>
<dbReference type="SMART" id="SM00248">
    <property type="entry name" value="ANK"/>
    <property type="match status" value="9"/>
</dbReference>